<dbReference type="PANTHER" id="PTHR43877">
    <property type="entry name" value="AMINOALKYLPHOSPHONATE N-ACETYLTRANSFERASE-RELATED-RELATED"/>
    <property type="match status" value="1"/>
</dbReference>
<organism evidence="4 5">
    <name type="scientific">Tahibacter soli</name>
    <dbReference type="NCBI Taxonomy" id="2983605"/>
    <lineage>
        <taxon>Bacteria</taxon>
        <taxon>Pseudomonadati</taxon>
        <taxon>Pseudomonadota</taxon>
        <taxon>Gammaproteobacteria</taxon>
        <taxon>Lysobacterales</taxon>
        <taxon>Rhodanobacteraceae</taxon>
        <taxon>Tahibacter</taxon>
    </lineage>
</organism>
<evidence type="ECO:0000256" key="1">
    <source>
        <dbReference type="ARBA" id="ARBA00022679"/>
    </source>
</evidence>
<evidence type="ECO:0000256" key="2">
    <source>
        <dbReference type="ARBA" id="ARBA00023315"/>
    </source>
</evidence>
<dbReference type="EC" id="2.3.1.-" evidence="4"/>
<dbReference type="InterPro" id="IPR057691">
    <property type="entry name" value="DUF7931"/>
</dbReference>
<dbReference type="Gene3D" id="3.40.630.30">
    <property type="match status" value="1"/>
</dbReference>
<dbReference type="GO" id="GO:0016747">
    <property type="term" value="F:acyltransferase activity, transferring groups other than amino-acyl groups"/>
    <property type="evidence" value="ECO:0007669"/>
    <property type="project" value="InterPro"/>
</dbReference>
<dbReference type="Pfam" id="PF13673">
    <property type="entry name" value="Acetyltransf_10"/>
    <property type="match status" value="1"/>
</dbReference>
<name>A0A9X3YHE1_9GAMM</name>
<sequence length="327" mass="37285">MIDTSLMDSGFRIEPADWKTERDQADLRHVRTEVFILGQNIPAHEEWDDLDARSIHVVARDANDAPIGTGRLTPDHKIGRMAVLASWRGKHVGDAIMRALIERARQIGYPALEMHAQSYAIPFYSRFGFAPYGDEFMECDIPHCMMRLELAPAEAPYKPVARLDETPEPKLTVVENREQALAAVLELLAQARHDVCIYTRDLDADLYDNEAVLDAFKRIGVSGRGASVRIVIQQPAVPARDGHRLIHLARRLPSVFVLRTPDTEDDLHYASAFLITDRRGYYFRTLGSRYEGEAHTYSPGRHAQLQEYFNQVWERSTPSEELRQLHL</sequence>
<dbReference type="InterPro" id="IPR000182">
    <property type="entry name" value="GNAT_dom"/>
</dbReference>
<keyword evidence="5" id="KW-1185">Reference proteome</keyword>
<dbReference type="InterPro" id="IPR016181">
    <property type="entry name" value="Acyl_CoA_acyltransferase"/>
</dbReference>
<dbReference type="PROSITE" id="PS51186">
    <property type="entry name" value="GNAT"/>
    <property type="match status" value="1"/>
</dbReference>
<dbReference type="RefSeq" id="WP_263543800.1">
    <property type="nucleotide sequence ID" value="NZ_JAOVZO020000008.1"/>
</dbReference>
<keyword evidence="2 4" id="KW-0012">Acyltransferase</keyword>
<proteinExistence type="predicted"/>
<evidence type="ECO:0000313" key="5">
    <source>
        <dbReference type="Proteomes" id="UP001139971"/>
    </source>
</evidence>
<gene>
    <name evidence="4" type="ORF">OD750_007065</name>
</gene>
<evidence type="ECO:0000313" key="4">
    <source>
        <dbReference type="EMBL" id="MDC8012307.1"/>
    </source>
</evidence>
<dbReference type="CDD" id="cd04301">
    <property type="entry name" value="NAT_SF"/>
    <property type="match status" value="1"/>
</dbReference>
<dbReference type="SUPFAM" id="SSF56024">
    <property type="entry name" value="Phospholipase D/nuclease"/>
    <property type="match status" value="1"/>
</dbReference>
<dbReference type="AlphaFoldDB" id="A0A9X3YHE1"/>
<keyword evidence="1 4" id="KW-0808">Transferase</keyword>
<reference evidence="4" key="1">
    <citation type="submission" date="2023-02" db="EMBL/GenBank/DDBJ databases">
        <title>Tahibacter soli sp. nov. isolated from soil.</title>
        <authorList>
            <person name="Baek J.H."/>
            <person name="Lee J.K."/>
            <person name="Choi D.G."/>
            <person name="Jeon C.O."/>
        </authorList>
    </citation>
    <scope>NUCLEOTIDE SEQUENCE</scope>
    <source>
        <strain evidence="4">BL</strain>
    </source>
</reference>
<dbReference type="InterPro" id="IPR050832">
    <property type="entry name" value="Bact_Acetyltransf"/>
</dbReference>
<dbReference type="Proteomes" id="UP001139971">
    <property type="component" value="Unassembled WGS sequence"/>
</dbReference>
<feature type="domain" description="N-acetyltransferase" evidence="3">
    <location>
        <begin position="11"/>
        <end position="151"/>
    </location>
</feature>
<dbReference type="EMBL" id="JAOVZO020000008">
    <property type="protein sequence ID" value="MDC8012307.1"/>
    <property type="molecule type" value="Genomic_DNA"/>
</dbReference>
<accession>A0A9X3YHE1</accession>
<dbReference type="Pfam" id="PF25559">
    <property type="entry name" value="DUF7931"/>
    <property type="match status" value="1"/>
</dbReference>
<comment type="caution">
    <text evidence="4">The sequence shown here is derived from an EMBL/GenBank/DDBJ whole genome shotgun (WGS) entry which is preliminary data.</text>
</comment>
<dbReference type="SUPFAM" id="SSF55729">
    <property type="entry name" value="Acyl-CoA N-acyltransferases (Nat)"/>
    <property type="match status" value="1"/>
</dbReference>
<protein>
    <submittedName>
        <fullName evidence="4">GNAT family N-acetyltransferase</fullName>
        <ecNumber evidence="4">2.3.1.-</ecNumber>
    </submittedName>
</protein>
<evidence type="ECO:0000259" key="3">
    <source>
        <dbReference type="PROSITE" id="PS51186"/>
    </source>
</evidence>
<dbReference type="PANTHER" id="PTHR43877:SF1">
    <property type="entry name" value="ACETYLTRANSFERASE"/>
    <property type="match status" value="1"/>
</dbReference>